<comment type="similarity">
    <text evidence="1">Belongs to the AAA ATPase family. RarA/MGS1/WRNIP1 subfamily.</text>
</comment>
<dbReference type="Pfam" id="PF12002">
    <property type="entry name" value="MgsA_C"/>
    <property type="match status" value="1"/>
</dbReference>
<dbReference type="SMART" id="SM00382">
    <property type="entry name" value="AAA"/>
    <property type="match status" value="1"/>
</dbReference>
<dbReference type="GO" id="GO:0017116">
    <property type="term" value="F:single-stranded DNA helicase activity"/>
    <property type="evidence" value="ECO:0007669"/>
    <property type="project" value="TreeGrafter"/>
</dbReference>
<dbReference type="GO" id="GO:0008047">
    <property type="term" value="F:enzyme activator activity"/>
    <property type="evidence" value="ECO:0007669"/>
    <property type="project" value="TreeGrafter"/>
</dbReference>
<evidence type="ECO:0000313" key="6">
    <source>
        <dbReference type="Proteomes" id="UP000004384"/>
    </source>
</evidence>
<dbReference type="Proteomes" id="UP000004384">
    <property type="component" value="Unassembled WGS sequence"/>
</dbReference>
<dbReference type="GO" id="GO:0005524">
    <property type="term" value="F:ATP binding"/>
    <property type="evidence" value="ECO:0007669"/>
    <property type="project" value="UniProtKB-KW"/>
</dbReference>
<dbReference type="Pfam" id="PF00004">
    <property type="entry name" value="AAA"/>
    <property type="match status" value="1"/>
</dbReference>
<proteinExistence type="inferred from homology"/>
<dbReference type="Gene3D" id="1.10.3710.10">
    <property type="entry name" value="DNA polymerase III clamp loader subunits, C-terminal domain"/>
    <property type="match status" value="1"/>
</dbReference>
<organism evidence="5 6">
    <name type="scientific">Corynebacterium tuberculostearicum SK141</name>
    <dbReference type="NCBI Taxonomy" id="553206"/>
    <lineage>
        <taxon>Bacteria</taxon>
        <taxon>Bacillati</taxon>
        <taxon>Actinomycetota</taxon>
        <taxon>Actinomycetes</taxon>
        <taxon>Mycobacteriales</taxon>
        <taxon>Corynebacteriaceae</taxon>
        <taxon>Corynebacterium</taxon>
    </lineage>
</organism>
<dbReference type="EMBL" id="ACVP01000023">
    <property type="protein sequence ID" value="EET76948.1"/>
    <property type="molecule type" value="Genomic_DNA"/>
</dbReference>
<dbReference type="CDD" id="cd00009">
    <property type="entry name" value="AAA"/>
    <property type="match status" value="1"/>
</dbReference>
<dbReference type="GO" id="GO:0000731">
    <property type="term" value="P:DNA synthesis involved in DNA repair"/>
    <property type="evidence" value="ECO:0007669"/>
    <property type="project" value="TreeGrafter"/>
</dbReference>
<dbReference type="Gene3D" id="3.40.50.300">
    <property type="entry name" value="P-loop containing nucleotide triphosphate hydrolases"/>
    <property type="match status" value="1"/>
</dbReference>
<dbReference type="FunFam" id="1.10.3710.10:FF:000003">
    <property type="entry name" value="ATPase, AAA family protein"/>
    <property type="match status" value="1"/>
</dbReference>
<dbReference type="Pfam" id="PF16193">
    <property type="entry name" value="AAA_assoc_2"/>
    <property type="match status" value="1"/>
</dbReference>
<comment type="caution">
    <text evidence="5">The sequence shown here is derived from an EMBL/GenBank/DDBJ whole genome shotgun (WGS) entry which is preliminary data.</text>
</comment>
<dbReference type="AlphaFoldDB" id="C6RA47"/>
<evidence type="ECO:0000256" key="2">
    <source>
        <dbReference type="ARBA" id="ARBA00022741"/>
    </source>
</evidence>
<dbReference type="InterPro" id="IPR051314">
    <property type="entry name" value="AAA_ATPase_RarA/MGS1/WRNIP1"/>
</dbReference>
<feature type="domain" description="AAA+ ATPase" evidence="4">
    <location>
        <begin position="150"/>
        <end position="268"/>
    </location>
</feature>
<dbReference type="InterPro" id="IPR032423">
    <property type="entry name" value="AAA_assoc_2"/>
</dbReference>
<dbReference type="FunFam" id="1.20.272.10:FF:000001">
    <property type="entry name" value="Putative AAA family ATPase"/>
    <property type="match status" value="1"/>
</dbReference>
<dbReference type="FunFam" id="3.40.50.300:FF:000345">
    <property type="entry name" value="AAA family ATPase"/>
    <property type="match status" value="1"/>
</dbReference>
<dbReference type="Gene3D" id="1.10.8.60">
    <property type="match status" value="1"/>
</dbReference>
<dbReference type="GO" id="GO:0006261">
    <property type="term" value="P:DNA-templated DNA replication"/>
    <property type="evidence" value="ECO:0007669"/>
    <property type="project" value="TreeGrafter"/>
</dbReference>
<dbReference type="GO" id="GO:0003677">
    <property type="term" value="F:DNA binding"/>
    <property type="evidence" value="ECO:0007669"/>
    <property type="project" value="InterPro"/>
</dbReference>
<dbReference type="GO" id="GO:0016887">
    <property type="term" value="F:ATP hydrolysis activity"/>
    <property type="evidence" value="ECO:0007669"/>
    <property type="project" value="InterPro"/>
</dbReference>
<dbReference type="SUPFAM" id="SSF52540">
    <property type="entry name" value="P-loop containing nucleoside triphosphate hydrolases"/>
    <property type="match status" value="1"/>
</dbReference>
<keyword evidence="3" id="KW-0067">ATP-binding</keyword>
<dbReference type="InterPro" id="IPR008921">
    <property type="entry name" value="DNA_pol3_clamp-load_cplx_C"/>
</dbReference>
<name>C6RA47_9CORY</name>
<dbReference type="InterPro" id="IPR021886">
    <property type="entry name" value="MgsA_C"/>
</dbReference>
<reference evidence="5 6" key="1">
    <citation type="submission" date="2009-06" db="EMBL/GenBank/DDBJ databases">
        <authorList>
            <person name="Dodson R."/>
            <person name="Sebastian Y."/>
            <person name="Madupu R."/>
            <person name="Durkin A.S."/>
            <person name="Torralba M."/>
            <person name="Methe B."/>
            <person name="Sutton G.G."/>
            <person name="Strausberg R.L."/>
            <person name="Nelson K.E."/>
        </authorList>
    </citation>
    <scope>NUCLEOTIDE SEQUENCE [LARGE SCALE GENOMIC DNA]</scope>
    <source>
        <strain evidence="5 6">SK141</strain>
    </source>
</reference>
<evidence type="ECO:0000256" key="1">
    <source>
        <dbReference type="ARBA" id="ARBA00008959"/>
    </source>
</evidence>
<dbReference type="PANTHER" id="PTHR13779">
    <property type="entry name" value="WERNER HELICASE-INTERACTING PROTEIN 1 FAMILY MEMBER"/>
    <property type="match status" value="1"/>
</dbReference>
<keyword evidence="2" id="KW-0547">Nucleotide-binding</keyword>
<evidence type="ECO:0000256" key="3">
    <source>
        <dbReference type="ARBA" id="ARBA00022840"/>
    </source>
</evidence>
<dbReference type="InterPro" id="IPR003959">
    <property type="entry name" value="ATPase_AAA_core"/>
</dbReference>
<dbReference type="PANTHER" id="PTHR13779:SF7">
    <property type="entry name" value="ATPASE WRNIP1"/>
    <property type="match status" value="1"/>
</dbReference>
<dbReference type="InterPro" id="IPR027417">
    <property type="entry name" value="P-loop_NTPase"/>
</dbReference>
<evidence type="ECO:0000313" key="5">
    <source>
        <dbReference type="EMBL" id="EET76948.1"/>
    </source>
</evidence>
<evidence type="ECO:0000259" key="4">
    <source>
        <dbReference type="SMART" id="SM00382"/>
    </source>
</evidence>
<dbReference type="Gene3D" id="1.20.272.10">
    <property type="match status" value="1"/>
</dbReference>
<dbReference type="CDD" id="cd18139">
    <property type="entry name" value="HLD_clamp_RarA"/>
    <property type="match status" value="1"/>
</dbReference>
<dbReference type="InterPro" id="IPR003593">
    <property type="entry name" value="AAA+_ATPase"/>
</dbReference>
<sequence>MKPKWSTIRSAPSCALLTMVRSRKMNCSCAATSMKPLRRYLDMPRVAMAPPARPSRNLAAPLRAAWMTNRQSRCARTLLGGSFPVSQDSLFGGPSPDNSAPSLPGKNLFATHAGSPLAARMRPQNLDEVVGQDHLLAPGKPLRRLVEGSGEASVILYGPPGTGKTTIASLIASQMGQNFVGLSALDSGVKQVREVITHARQELIHGRRTVLFIDEVHRFSKTQQDALLAAVENRTVLLVAATTENPSFSVVAPLLSRSLLLQLHSLSDDDLRGVAKRALESDRGLGERKIRITDEALDQLVLLAGGDARRTLTYLEAAAEAVDDGGEITPQTVTDNVNKAVVRYDRDGDQHYDVVSAFIKSIRGSDVDAALHYLARMVEAGEDPRFIARRLIVHASEDIGMADPTALQVAVAAAEAAQLIGMPEARIPLAQATIHLATAPKSPSVISAITQAQTDVAAGKVGHVPPHLRDGHYEGAKRMGNAVGYVYPHDDPRGVVEQQYLPDELEGSVYYEPTDHGAEKRVYDYIGRLRSIIRGNRGPGKNARRSR</sequence>
<protein>
    <submittedName>
        <fullName evidence="5">Recombination factor protein RarA</fullName>
    </submittedName>
</protein>
<gene>
    <name evidence="5" type="ORF">CORTU0001_1466</name>
</gene>
<accession>C6RA47</accession>
<dbReference type="SUPFAM" id="SSF48019">
    <property type="entry name" value="post-AAA+ oligomerization domain-like"/>
    <property type="match status" value="1"/>
</dbReference>